<dbReference type="AlphaFoldDB" id="A0AAX2H593"/>
<sequence>MPGGARDHTRLPGRCLPHVGFRRDCNETGTDPKDEAGEKKLIRRCNLVCTGALTRLHWRDDKISTTHCS</sequence>
<evidence type="ECO:0000313" key="1">
    <source>
        <dbReference type="EMBL" id="SOB50720.1"/>
    </source>
</evidence>
<reference evidence="1 2" key="1">
    <citation type="submission" date="2017-08" db="EMBL/GenBank/DDBJ databases">
        <authorList>
            <person name="Chaillou S."/>
        </authorList>
    </citation>
    <scope>NUCLEOTIDE SEQUENCE [LARGE SCALE GENOMIC DNA]</scope>
    <source>
        <strain evidence="1 2">MFPA15A1205</strain>
    </source>
</reference>
<gene>
    <name evidence="1" type="ORF">PLUA15_180171</name>
</gene>
<protein>
    <submittedName>
        <fullName evidence="1">Uncharacterized protein</fullName>
    </submittedName>
</protein>
<name>A0AAX2H593_9PSED</name>
<evidence type="ECO:0000313" key="2">
    <source>
        <dbReference type="Proteomes" id="UP000219564"/>
    </source>
</evidence>
<dbReference type="EMBL" id="OBKZ01000010">
    <property type="protein sequence ID" value="SOB50720.1"/>
    <property type="molecule type" value="Genomic_DNA"/>
</dbReference>
<comment type="caution">
    <text evidence="1">The sequence shown here is derived from an EMBL/GenBank/DDBJ whole genome shotgun (WGS) entry which is preliminary data.</text>
</comment>
<accession>A0AAX2H593</accession>
<organism evidence="1 2">
    <name type="scientific">Pseudomonas lundensis</name>
    <dbReference type="NCBI Taxonomy" id="86185"/>
    <lineage>
        <taxon>Bacteria</taxon>
        <taxon>Pseudomonadati</taxon>
        <taxon>Pseudomonadota</taxon>
        <taxon>Gammaproteobacteria</taxon>
        <taxon>Pseudomonadales</taxon>
        <taxon>Pseudomonadaceae</taxon>
        <taxon>Pseudomonas</taxon>
    </lineage>
</organism>
<dbReference type="Proteomes" id="UP000219564">
    <property type="component" value="Unassembled WGS sequence"/>
</dbReference>
<proteinExistence type="predicted"/>